<protein>
    <submittedName>
        <fullName evidence="2">Uncharacterized protein</fullName>
    </submittedName>
</protein>
<reference evidence="2" key="2">
    <citation type="journal article" date="2015" name="ISME J.">
        <title>A new class of marine Euryarchaeota group II from the Mediterranean deep chlorophyll maximum.</title>
        <authorList>
            <person name="Martin-Cuadrado A.B."/>
            <person name="Garcia-Heredia I."/>
            <person name="Molto A.G."/>
            <person name="Lopez-Ubeda R."/>
            <person name="Kimes N."/>
            <person name="Lopez-Garcia P."/>
            <person name="Moreira D."/>
            <person name="Rodriguez-Valera F."/>
        </authorList>
    </citation>
    <scope>NUCLEOTIDE SEQUENCE</scope>
</reference>
<dbReference type="EMBL" id="KP211862">
    <property type="protein sequence ID" value="ANV79897.1"/>
    <property type="molecule type" value="Genomic_DNA"/>
</dbReference>
<name>A0A1B1TC86_9ARCH</name>
<feature type="compositionally biased region" description="Polar residues" evidence="1">
    <location>
        <begin position="1"/>
        <end position="11"/>
    </location>
</feature>
<evidence type="ECO:0000313" key="2">
    <source>
        <dbReference type="EMBL" id="ANV79897.1"/>
    </source>
</evidence>
<feature type="region of interest" description="Disordered" evidence="1">
    <location>
        <begin position="1"/>
        <end position="22"/>
    </location>
</feature>
<evidence type="ECO:0000256" key="1">
    <source>
        <dbReference type="SAM" id="MobiDB-lite"/>
    </source>
</evidence>
<organism evidence="2">
    <name type="scientific">uncultured Poseidoniia archaeon</name>
    <dbReference type="NCBI Taxonomy" id="1697135"/>
    <lineage>
        <taxon>Archaea</taxon>
        <taxon>Methanobacteriati</taxon>
        <taxon>Thermoplasmatota</taxon>
        <taxon>Candidatus Poseidoniia</taxon>
        <taxon>environmental samples</taxon>
    </lineage>
</organism>
<dbReference type="AlphaFoldDB" id="A0A1B1TC86"/>
<reference evidence="2" key="1">
    <citation type="submission" date="2014-11" db="EMBL/GenBank/DDBJ databases">
        <authorList>
            <person name="Zhu J."/>
            <person name="Qi W."/>
            <person name="Song R."/>
        </authorList>
    </citation>
    <scope>NUCLEOTIDE SEQUENCE</scope>
</reference>
<sequence length="151" mass="16536">MPVNRHSSSVTHHPRYMSGSNGDAAVSELARRILRSSGVKIIHDGELMEEIESLAAELSDKAPKIIFGIESQISDSEDIFFMNKNSANGIISQNPPVSLEIVWIKGGNEKWNNLQKKIVELGRAGYPGCIGCAGPAASEPWDEVMSRKQIF</sequence>
<accession>A0A1B1TC86</accession>
<proteinExistence type="predicted"/>